<organism evidence="2 3">
    <name type="scientific">Candidatus Uhrbacteria bacterium RIFCSPLOWO2_02_FULL_51_9</name>
    <dbReference type="NCBI Taxonomy" id="1802410"/>
    <lineage>
        <taxon>Bacteria</taxon>
        <taxon>Candidatus Uhriibacteriota</taxon>
    </lineage>
</organism>
<name>A0A1F7VFN3_9BACT</name>
<dbReference type="EMBL" id="MGES01000011">
    <property type="protein sequence ID" value="OGL89241.1"/>
    <property type="molecule type" value="Genomic_DNA"/>
</dbReference>
<protein>
    <recommendedName>
        <fullName evidence="1">Spore protein YkvP/CgeB glycosyl transferase-like domain-containing protein</fullName>
    </recommendedName>
</protein>
<reference evidence="2 3" key="1">
    <citation type="journal article" date="2016" name="Nat. Commun.">
        <title>Thousands of microbial genomes shed light on interconnected biogeochemical processes in an aquifer system.</title>
        <authorList>
            <person name="Anantharaman K."/>
            <person name="Brown C.T."/>
            <person name="Hug L.A."/>
            <person name="Sharon I."/>
            <person name="Castelle C.J."/>
            <person name="Probst A.J."/>
            <person name="Thomas B.C."/>
            <person name="Singh A."/>
            <person name="Wilkins M.J."/>
            <person name="Karaoz U."/>
            <person name="Brodie E.L."/>
            <person name="Williams K.H."/>
            <person name="Hubbard S.S."/>
            <person name="Banfield J.F."/>
        </authorList>
    </citation>
    <scope>NUCLEOTIDE SEQUENCE [LARGE SCALE GENOMIC DNA]</scope>
</reference>
<evidence type="ECO:0000259" key="1">
    <source>
        <dbReference type="Pfam" id="PF13524"/>
    </source>
</evidence>
<dbReference type="Pfam" id="PF13524">
    <property type="entry name" value="Glyco_trans_1_2"/>
    <property type="match status" value="1"/>
</dbReference>
<sequence length="356" mass="40349">MRIAIQNPHRTAGYGDIGIHNYVVDLIRNEHPIIYLTKKLFYLDWIRFARKNRLALEDYTVIFSDKTLTAQADVLLNFSGQPTVEENIMPKDFTGLKIAHVMDYMGQATENHAALRAQGVDYVFGYAAHDKHCAFFQTYYPSYVGRVIPVPFGFHPRFTNQKPFAERARMVAALGSVSVFGSRLHGAPFREAVDFFLFKQREPFMHKFRRMLQEREREFAHIMVSRLPHYPQESDFKYDLVAELNTYQLFTSCESLFYFPAAKTFEGPAAGGVLVCSENPCFTDLGFEDGVNCVKHKEFDPADFRVNVEAALGNQEKLAAIAAAGAALVRDRYSHSAIAKTIIASCAKLLDTRQSA</sequence>
<dbReference type="STRING" id="1802410.A3H75_02935"/>
<evidence type="ECO:0000313" key="2">
    <source>
        <dbReference type="EMBL" id="OGL89241.1"/>
    </source>
</evidence>
<evidence type="ECO:0000313" key="3">
    <source>
        <dbReference type="Proteomes" id="UP000176678"/>
    </source>
</evidence>
<dbReference type="Proteomes" id="UP000176678">
    <property type="component" value="Unassembled WGS sequence"/>
</dbReference>
<feature type="domain" description="Spore protein YkvP/CgeB glycosyl transferase-like" evidence="1">
    <location>
        <begin position="244"/>
        <end position="343"/>
    </location>
</feature>
<comment type="caution">
    <text evidence="2">The sequence shown here is derived from an EMBL/GenBank/DDBJ whole genome shotgun (WGS) entry which is preliminary data.</text>
</comment>
<proteinExistence type="predicted"/>
<accession>A0A1F7VFN3</accession>
<dbReference type="InterPro" id="IPR055259">
    <property type="entry name" value="YkvP/CgeB_Glyco_trans-like"/>
</dbReference>
<gene>
    <name evidence="2" type="ORF">A3H75_02935</name>
</gene>
<dbReference type="AlphaFoldDB" id="A0A1F7VFN3"/>